<dbReference type="InterPro" id="IPR020007">
    <property type="entry name" value="NeuB/NeuA"/>
</dbReference>
<sequence length="363" mass="39918">MKTEKHPTFIIAEAGVNHNGDIKLAQNLIDIAADAGADAVKFQTFQSEKLVSRHAPKAEYQTQTTDRTESQLDMIRKLELSKSDHEVLINHAQMRGISFLSTPFDIPSLHLLTQDFGLTTIKIPSGEITNAPFLLAIARSSQNIILSTGMSTLAEVEAALGVLAFGFTTAPTITPKLMDFERAFASAAGQKQLQQRVTLLHCTTEYPAPFGEVNLRCIDTLSGAFNLPVGYSDHTPGIHISLAAVARGARIIEKHFTSDRSLPGPDHQASLEPHELNQLVQQIREVEQSLGDGIKRPTDSEWKNRDVARKSLVTSSAIKAGEVFTEENLTCKRPGTGVSPFRYWQTIEQIATRSYDIDETLDV</sequence>
<evidence type="ECO:0000259" key="1">
    <source>
        <dbReference type="PROSITE" id="PS50844"/>
    </source>
</evidence>
<dbReference type="SUPFAM" id="SSF51269">
    <property type="entry name" value="AFP III-like domain"/>
    <property type="match status" value="1"/>
</dbReference>
<evidence type="ECO:0000313" key="2">
    <source>
        <dbReference type="EMBL" id="OBU77046.1"/>
    </source>
</evidence>
<dbReference type="EMBL" id="LYXA01000001">
    <property type="protein sequence ID" value="OBU77046.1"/>
    <property type="molecule type" value="Genomic_DNA"/>
</dbReference>
<dbReference type="CDD" id="cd11615">
    <property type="entry name" value="SAF_NeuB_like"/>
    <property type="match status" value="1"/>
</dbReference>
<dbReference type="Pfam" id="PF03102">
    <property type="entry name" value="NeuB"/>
    <property type="match status" value="1"/>
</dbReference>
<dbReference type="InterPro" id="IPR006190">
    <property type="entry name" value="SAF_AFP_Neu5Ac"/>
</dbReference>
<dbReference type="RefSeq" id="WP_006277939.1">
    <property type="nucleotide sequence ID" value="NZ_ACYA01000050.1"/>
</dbReference>
<dbReference type="PANTHER" id="PTHR42966">
    <property type="entry name" value="N-ACETYLNEURAMINATE SYNTHASE"/>
    <property type="match status" value="1"/>
</dbReference>
<comment type="caution">
    <text evidence="2">The sequence shown here is derived from an EMBL/GenBank/DDBJ whole genome shotgun (WGS) entry which is preliminary data.</text>
</comment>
<dbReference type="SUPFAM" id="SSF51569">
    <property type="entry name" value="Aldolase"/>
    <property type="match status" value="1"/>
</dbReference>
<proteinExistence type="predicted"/>
<reference evidence="2 3" key="1">
    <citation type="submission" date="2016-05" db="EMBL/GenBank/DDBJ databases">
        <title>First complete genome of the cyanobacterium Cylindrospermopsis raciborskii CS505, containing a circular chromosome and a single extrachromosomal element.</title>
        <authorList>
            <person name="Fuentes J."/>
            <person name="Tamames J."/>
            <person name="Allen E."/>
            <person name="Plominski A."/>
            <person name="Vasquez M."/>
        </authorList>
    </citation>
    <scope>NUCLEOTIDE SEQUENCE [LARGE SCALE GENOMIC DNA]</scope>
    <source>
        <strain evidence="2 3">CS505</strain>
    </source>
</reference>
<dbReference type="Gene3D" id="3.90.1210.10">
    <property type="entry name" value="Antifreeze-like/N-acetylneuraminic acid synthase C-terminal domain"/>
    <property type="match status" value="1"/>
</dbReference>
<feature type="domain" description="AFP-like" evidence="1">
    <location>
        <begin position="311"/>
        <end position="363"/>
    </location>
</feature>
<dbReference type="PANTHER" id="PTHR42966:SF1">
    <property type="entry name" value="SIALIC ACID SYNTHASE"/>
    <property type="match status" value="1"/>
</dbReference>
<dbReference type="AlphaFoldDB" id="A0A853MIH0"/>
<dbReference type="InterPro" id="IPR051690">
    <property type="entry name" value="PseI-like"/>
</dbReference>
<dbReference type="GO" id="GO:0016051">
    <property type="term" value="P:carbohydrate biosynthetic process"/>
    <property type="evidence" value="ECO:0007669"/>
    <property type="project" value="InterPro"/>
</dbReference>
<evidence type="ECO:0000313" key="3">
    <source>
        <dbReference type="Proteomes" id="UP000093903"/>
    </source>
</evidence>
<dbReference type="InterPro" id="IPR013785">
    <property type="entry name" value="Aldolase_TIM"/>
</dbReference>
<dbReference type="PROSITE" id="PS50844">
    <property type="entry name" value="AFP_LIKE"/>
    <property type="match status" value="1"/>
</dbReference>
<dbReference type="Proteomes" id="UP000093903">
    <property type="component" value="Unassembled WGS sequence"/>
</dbReference>
<dbReference type="NCBIfam" id="TIGR03569">
    <property type="entry name" value="NeuB_NnaB"/>
    <property type="match status" value="1"/>
</dbReference>
<gene>
    <name evidence="2" type="ORF">A9P98_12705</name>
</gene>
<name>A0A853MIH0_9CYAN</name>
<dbReference type="GO" id="GO:0047444">
    <property type="term" value="F:N-acylneuraminate-9-phosphate synthase activity"/>
    <property type="evidence" value="ECO:0007669"/>
    <property type="project" value="TreeGrafter"/>
</dbReference>
<dbReference type="InterPro" id="IPR013974">
    <property type="entry name" value="SAF"/>
</dbReference>
<dbReference type="InterPro" id="IPR036732">
    <property type="entry name" value="AFP_Neu5c_C_sf"/>
</dbReference>
<dbReference type="Gene3D" id="3.20.20.70">
    <property type="entry name" value="Aldolase class I"/>
    <property type="match status" value="1"/>
</dbReference>
<dbReference type="Pfam" id="PF08666">
    <property type="entry name" value="SAF"/>
    <property type="match status" value="1"/>
</dbReference>
<protein>
    <submittedName>
        <fullName evidence="2">N-acetylneuraminate synthase</fullName>
    </submittedName>
</protein>
<dbReference type="InterPro" id="IPR013132">
    <property type="entry name" value="PseI/NeuA/B-like_N"/>
</dbReference>
<organism evidence="2 3">
    <name type="scientific">Cylindrospermopsis raciborskii CS-505</name>
    <dbReference type="NCBI Taxonomy" id="533240"/>
    <lineage>
        <taxon>Bacteria</taxon>
        <taxon>Bacillati</taxon>
        <taxon>Cyanobacteriota</taxon>
        <taxon>Cyanophyceae</taxon>
        <taxon>Nostocales</taxon>
        <taxon>Aphanizomenonaceae</taxon>
        <taxon>Cylindrospermopsis</taxon>
    </lineage>
</organism>
<accession>A0A853MIH0</accession>
<dbReference type="InterPro" id="IPR057736">
    <property type="entry name" value="SAF_PseI/NeuA/NeuB"/>
</dbReference>